<dbReference type="PANTHER" id="PTHR33121:SF70">
    <property type="entry name" value="SIGNALING PROTEIN YKOW"/>
    <property type="match status" value="1"/>
</dbReference>
<evidence type="ECO:0000313" key="6">
    <source>
        <dbReference type="Proteomes" id="UP001526426"/>
    </source>
</evidence>
<dbReference type="Gene3D" id="3.20.20.450">
    <property type="entry name" value="EAL domain"/>
    <property type="match status" value="1"/>
</dbReference>
<dbReference type="Proteomes" id="UP001526426">
    <property type="component" value="Unassembled WGS sequence"/>
</dbReference>
<dbReference type="SMART" id="SM00052">
    <property type="entry name" value="EAL"/>
    <property type="match status" value="1"/>
</dbReference>
<protein>
    <recommendedName>
        <fullName evidence="2">histidine kinase</fullName>
        <ecNumber evidence="2">2.7.13.3</ecNumber>
    </recommendedName>
</protein>
<dbReference type="Pfam" id="PF00563">
    <property type="entry name" value="EAL"/>
    <property type="match status" value="1"/>
</dbReference>
<comment type="catalytic activity">
    <reaction evidence="1">
        <text>ATP + protein L-histidine = ADP + protein N-phospho-L-histidine.</text>
        <dbReference type="EC" id="2.7.13.3"/>
    </reaction>
</comment>
<gene>
    <name evidence="5" type="ORF">K4A83_03600</name>
</gene>
<dbReference type="Gene3D" id="1.10.287.130">
    <property type="match status" value="1"/>
</dbReference>
<feature type="region of interest" description="Disordered" evidence="3">
    <location>
        <begin position="1"/>
        <end position="26"/>
    </location>
</feature>
<comment type="caution">
    <text evidence="5">The sequence shown here is derived from an EMBL/GenBank/DDBJ whole genome shotgun (WGS) entry which is preliminary data.</text>
</comment>
<dbReference type="InterPro" id="IPR036097">
    <property type="entry name" value="HisK_dim/P_sf"/>
</dbReference>
<dbReference type="PROSITE" id="PS50883">
    <property type="entry name" value="EAL"/>
    <property type="match status" value="1"/>
</dbReference>
<feature type="compositionally biased region" description="Polar residues" evidence="3">
    <location>
        <begin position="1"/>
        <end position="12"/>
    </location>
</feature>
<dbReference type="InterPro" id="IPR035919">
    <property type="entry name" value="EAL_sf"/>
</dbReference>
<feature type="domain" description="EAL" evidence="4">
    <location>
        <begin position="95"/>
        <end position="352"/>
    </location>
</feature>
<keyword evidence="6" id="KW-1185">Reference proteome</keyword>
<sequence>MMDRQQGVSQALESLESDESSQRSRLSYEFRTPLTSIQASLGLLSSGKILPQSDEGMRLLAIANKNLERLLRVLNILEADQGATVPMLSPHALERMRLELDLRNAIPTSETPNGSQEIHLVYQPIVCLTTQKIIGFEALLRWYHPQHHWISPTEFIPLAEEVGLIHQLGLWTLRSACWQLHHWQQQGWGKDLTMSVNLSTLQLLQADLAAQVAEICLTTGISPHSLRVEITESLTIQNFPLSLQVLQQLKQLGIQIYLDDFGTGYSSLSRLHELSVDVLKIDRSFVSQKQWELIRGIFQFATSLGLEVIVEGVETLEELNQLTALGGTKVQGYFFSRPLNAHQATQLLQDNSVNFHVSSAAIIVSNTEIKSGKAS</sequence>
<name>A0ABT3L1I1_9CYAN</name>
<organism evidence="5 6">
    <name type="scientific">Spirulina subsalsa FACHB-351</name>
    <dbReference type="NCBI Taxonomy" id="234711"/>
    <lineage>
        <taxon>Bacteria</taxon>
        <taxon>Bacillati</taxon>
        <taxon>Cyanobacteriota</taxon>
        <taxon>Cyanophyceae</taxon>
        <taxon>Spirulinales</taxon>
        <taxon>Spirulinaceae</taxon>
        <taxon>Spirulina</taxon>
    </lineage>
</organism>
<evidence type="ECO:0000256" key="2">
    <source>
        <dbReference type="ARBA" id="ARBA00012438"/>
    </source>
</evidence>
<dbReference type="PANTHER" id="PTHR33121">
    <property type="entry name" value="CYCLIC DI-GMP PHOSPHODIESTERASE PDEF"/>
    <property type="match status" value="1"/>
</dbReference>
<dbReference type="EC" id="2.7.13.3" evidence="2"/>
<evidence type="ECO:0000256" key="1">
    <source>
        <dbReference type="ARBA" id="ARBA00000085"/>
    </source>
</evidence>
<dbReference type="Pfam" id="PF00512">
    <property type="entry name" value="HisKA"/>
    <property type="match status" value="1"/>
</dbReference>
<dbReference type="SUPFAM" id="SSF47384">
    <property type="entry name" value="Homodimeric domain of signal transducing histidine kinase"/>
    <property type="match status" value="1"/>
</dbReference>
<dbReference type="CDD" id="cd01948">
    <property type="entry name" value="EAL"/>
    <property type="match status" value="1"/>
</dbReference>
<reference evidence="5 6" key="1">
    <citation type="submission" date="2021-08" db="EMBL/GenBank/DDBJ databases">
        <title>Draft genome sequence of Spirulina subsalsa with high tolerance to salinity and hype-accumulation of phycocyanin.</title>
        <authorList>
            <person name="Pei H."/>
            <person name="Jiang L."/>
        </authorList>
    </citation>
    <scope>NUCLEOTIDE SEQUENCE [LARGE SCALE GENOMIC DNA]</scope>
    <source>
        <strain evidence="5 6">FACHB-351</strain>
    </source>
</reference>
<dbReference type="SUPFAM" id="SSF141868">
    <property type="entry name" value="EAL domain-like"/>
    <property type="match status" value="1"/>
</dbReference>
<proteinExistence type="predicted"/>
<evidence type="ECO:0000256" key="3">
    <source>
        <dbReference type="SAM" id="MobiDB-lite"/>
    </source>
</evidence>
<accession>A0ABT3L1I1</accession>
<dbReference type="InterPro" id="IPR003661">
    <property type="entry name" value="HisK_dim/P_dom"/>
</dbReference>
<dbReference type="EMBL" id="JAIHOM010000012">
    <property type="protein sequence ID" value="MCW6035360.1"/>
    <property type="molecule type" value="Genomic_DNA"/>
</dbReference>
<evidence type="ECO:0000313" key="5">
    <source>
        <dbReference type="EMBL" id="MCW6035360.1"/>
    </source>
</evidence>
<dbReference type="CDD" id="cd00082">
    <property type="entry name" value="HisKA"/>
    <property type="match status" value="1"/>
</dbReference>
<dbReference type="InterPro" id="IPR001633">
    <property type="entry name" value="EAL_dom"/>
</dbReference>
<evidence type="ECO:0000259" key="4">
    <source>
        <dbReference type="PROSITE" id="PS50883"/>
    </source>
</evidence>
<dbReference type="InterPro" id="IPR050706">
    <property type="entry name" value="Cyclic-di-GMP_PDE-like"/>
</dbReference>